<dbReference type="GO" id="GO:0004113">
    <property type="term" value="F:2',3'-cyclic-nucleotide 3'-phosphodiesterase activity"/>
    <property type="evidence" value="ECO:0007669"/>
    <property type="project" value="InterPro"/>
</dbReference>
<dbReference type="PANTHER" id="PTHR35561">
    <property type="entry name" value="RNA 2',3'-CYCLIC PHOSPHODIESTERASE"/>
    <property type="match status" value="1"/>
</dbReference>
<protein>
    <recommendedName>
        <fullName evidence="1">RNA 2',3'-cyclic phosphodiesterase</fullName>
        <shortName evidence="1">RNA 2',3'-CPDase</shortName>
        <ecNumber evidence="1">3.1.4.58</ecNumber>
    </recommendedName>
</protein>
<dbReference type="HAMAP" id="MF_01940">
    <property type="entry name" value="RNA_CPDase"/>
    <property type="match status" value="1"/>
</dbReference>
<dbReference type="PANTHER" id="PTHR35561:SF1">
    <property type="entry name" value="RNA 2',3'-CYCLIC PHOSPHODIESTERASE"/>
    <property type="match status" value="1"/>
</dbReference>
<dbReference type="GO" id="GO:0008664">
    <property type="term" value="F:RNA 2',3'-cyclic 3'-phosphodiesterase activity"/>
    <property type="evidence" value="ECO:0007669"/>
    <property type="project" value="UniProtKB-EC"/>
</dbReference>
<sequence>MPRLFVAIRPPEIVRDVLHDAMEGIDAARWQSDEQLHLTLRFVGDVDVPLANDLAAELARVKAAPFPLQIKGVGHFEKKGRIHTAWAGVVAEPELLDLQRRVERACRTVGIAPETRKFTPHVTLARLNSSSGQIGDWLAAHGALEAQPFIVREMALYESTLGREGSHYQPVVTYPL</sequence>
<dbReference type="EC" id="3.1.4.58" evidence="1"/>
<comment type="catalytic activity">
    <reaction evidence="1">
        <text>a 3'-end 2',3'-cyclophospho-ribonucleotide-RNA + H2O = a 3'-end 2'-phospho-ribonucleotide-RNA + H(+)</text>
        <dbReference type="Rhea" id="RHEA:11828"/>
        <dbReference type="Rhea" id="RHEA-COMP:10464"/>
        <dbReference type="Rhea" id="RHEA-COMP:17353"/>
        <dbReference type="ChEBI" id="CHEBI:15377"/>
        <dbReference type="ChEBI" id="CHEBI:15378"/>
        <dbReference type="ChEBI" id="CHEBI:83064"/>
        <dbReference type="ChEBI" id="CHEBI:173113"/>
        <dbReference type="EC" id="3.1.4.58"/>
    </reaction>
</comment>
<keyword evidence="2" id="KW-0436">Ligase</keyword>
<gene>
    <name evidence="2" type="primary">ligT</name>
    <name evidence="2" type="ORF">WYH_00122</name>
</gene>
<comment type="similarity">
    <text evidence="1">Belongs to the 2H phosphoesterase superfamily. ThpR family.</text>
</comment>
<dbReference type="Gene3D" id="3.90.1140.10">
    <property type="entry name" value="Cyclic phosphodiesterase"/>
    <property type="match status" value="1"/>
</dbReference>
<dbReference type="Proteomes" id="UP000034392">
    <property type="component" value="Chromosome"/>
</dbReference>
<organism evidence="2 3">
    <name type="scientific">Croceibacterium atlanticum</name>
    <dbReference type="NCBI Taxonomy" id="1267766"/>
    <lineage>
        <taxon>Bacteria</taxon>
        <taxon>Pseudomonadati</taxon>
        <taxon>Pseudomonadota</taxon>
        <taxon>Alphaproteobacteria</taxon>
        <taxon>Sphingomonadales</taxon>
        <taxon>Erythrobacteraceae</taxon>
        <taxon>Croceibacterium</taxon>
    </lineage>
</organism>
<dbReference type="InterPro" id="IPR009097">
    <property type="entry name" value="Cyclic_Pdiesterase"/>
</dbReference>
<dbReference type="Pfam" id="PF13563">
    <property type="entry name" value="2_5_RNA_ligase2"/>
    <property type="match status" value="1"/>
</dbReference>
<feature type="active site" description="Proton acceptor" evidence="1">
    <location>
        <position position="121"/>
    </location>
</feature>
<name>A0A0F7KKU2_9SPHN</name>
<keyword evidence="1" id="KW-0378">Hydrolase</keyword>
<proteinExistence type="inferred from homology"/>
<dbReference type="EMBL" id="CP011452">
    <property type="protein sequence ID" value="AKH41188.1"/>
    <property type="molecule type" value="Genomic_DNA"/>
</dbReference>
<dbReference type="OrthoDB" id="9793819at2"/>
<reference evidence="2" key="1">
    <citation type="submission" date="2015-05" db="EMBL/GenBank/DDBJ databases">
        <title>The complete genome of Altererythrobacter atlanticus strain 26DY36.</title>
        <authorList>
            <person name="Wu Y.-H."/>
            <person name="Cheng H."/>
            <person name="Wu X.-W."/>
        </authorList>
    </citation>
    <scope>NUCLEOTIDE SEQUENCE [LARGE SCALE GENOMIC DNA]</scope>
    <source>
        <strain evidence="2">26DY36</strain>
    </source>
</reference>
<dbReference type="KEGG" id="aay:WYH_00122"/>
<evidence type="ECO:0000256" key="1">
    <source>
        <dbReference type="HAMAP-Rule" id="MF_01940"/>
    </source>
</evidence>
<accession>A0A0F7KKU2</accession>
<dbReference type="STRING" id="1267766.WYH_00122"/>
<feature type="short sequence motif" description="HXTX 1" evidence="1">
    <location>
        <begin position="37"/>
        <end position="40"/>
    </location>
</feature>
<feature type="active site" description="Proton donor" evidence="1">
    <location>
        <position position="37"/>
    </location>
</feature>
<feature type="short sequence motif" description="HXTX 2" evidence="1">
    <location>
        <begin position="121"/>
        <end position="124"/>
    </location>
</feature>
<dbReference type="InterPro" id="IPR004175">
    <property type="entry name" value="RNA_CPDase"/>
</dbReference>
<evidence type="ECO:0000313" key="3">
    <source>
        <dbReference type="Proteomes" id="UP000034392"/>
    </source>
</evidence>
<dbReference type="GO" id="GO:0016874">
    <property type="term" value="F:ligase activity"/>
    <property type="evidence" value="ECO:0007669"/>
    <property type="project" value="UniProtKB-KW"/>
</dbReference>
<comment type="function">
    <text evidence="1">Hydrolyzes RNA 2',3'-cyclic phosphodiester to an RNA 2'-phosphomonoester.</text>
</comment>
<dbReference type="NCBIfam" id="TIGR02258">
    <property type="entry name" value="2_5_ligase"/>
    <property type="match status" value="1"/>
</dbReference>
<dbReference type="SUPFAM" id="SSF55144">
    <property type="entry name" value="LigT-like"/>
    <property type="match status" value="1"/>
</dbReference>
<keyword evidence="3" id="KW-1185">Reference proteome</keyword>
<dbReference type="AlphaFoldDB" id="A0A0F7KKU2"/>
<dbReference type="PATRIC" id="fig|1267766.3.peg.124"/>
<dbReference type="RefSeq" id="WP_046902284.1">
    <property type="nucleotide sequence ID" value="NZ_CP011452.2"/>
</dbReference>
<evidence type="ECO:0000313" key="2">
    <source>
        <dbReference type="EMBL" id="AKH41188.1"/>
    </source>
</evidence>